<protein>
    <submittedName>
        <fullName evidence="1">Uncharacterized protein</fullName>
    </submittedName>
</protein>
<dbReference type="VEuPathDB" id="FungiDB:LCOR_06420.1"/>
<evidence type="ECO:0000313" key="1">
    <source>
        <dbReference type="EMBL" id="CDH55262.1"/>
    </source>
</evidence>
<dbReference type="AlphaFoldDB" id="A0A068S073"/>
<comment type="caution">
    <text evidence="1">The sequence shown here is derived from an EMBL/GenBank/DDBJ whole genome shotgun (WGS) entry which is preliminary data.</text>
</comment>
<accession>A0A068S073</accession>
<dbReference type="EMBL" id="CBTN010000028">
    <property type="protein sequence ID" value="CDH55262.1"/>
    <property type="molecule type" value="Genomic_DNA"/>
</dbReference>
<evidence type="ECO:0000313" key="2">
    <source>
        <dbReference type="Proteomes" id="UP000027586"/>
    </source>
</evidence>
<dbReference type="Proteomes" id="UP000027586">
    <property type="component" value="Unassembled WGS sequence"/>
</dbReference>
<gene>
    <name evidence="1" type="ORF">LCOR_06420.1</name>
</gene>
<sequence>MGISLTRAMMRNVLICVYALQQETQTTKKRISLVLKDGVDDVGPGEGGVGGLGGGLGLLGRGSFQRKLIDIGNYIYH</sequence>
<organism evidence="1 2">
    <name type="scientific">Lichtheimia corymbifera JMRC:FSU:9682</name>
    <dbReference type="NCBI Taxonomy" id="1263082"/>
    <lineage>
        <taxon>Eukaryota</taxon>
        <taxon>Fungi</taxon>
        <taxon>Fungi incertae sedis</taxon>
        <taxon>Mucoromycota</taxon>
        <taxon>Mucoromycotina</taxon>
        <taxon>Mucoromycetes</taxon>
        <taxon>Mucorales</taxon>
        <taxon>Lichtheimiaceae</taxon>
        <taxon>Lichtheimia</taxon>
    </lineage>
</organism>
<proteinExistence type="predicted"/>
<keyword evidence="2" id="KW-1185">Reference proteome</keyword>
<name>A0A068S073_9FUNG</name>
<reference evidence="1" key="1">
    <citation type="submission" date="2013-08" db="EMBL/GenBank/DDBJ databases">
        <title>Gene expansion shapes genome architecture in the human pathogen Lichtheimia corymbifera: an evolutionary genomics analysis in the ancient terrestrial Mucorales (Mucoromycotina).</title>
        <authorList>
            <person name="Schwartze V.U."/>
            <person name="Winter S."/>
            <person name="Shelest E."/>
            <person name="Marcet-Houben M."/>
            <person name="Horn F."/>
            <person name="Wehner S."/>
            <person name="Hoffmann K."/>
            <person name="Riege K."/>
            <person name="Sammeth M."/>
            <person name="Nowrousian M."/>
            <person name="Valiante V."/>
            <person name="Linde J."/>
            <person name="Jacobsen I.D."/>
            <person name="Marz M."/>
            <person name="Brakhage A.A."/>
            <person name="Gabaldon T."/>
            <person name="Bocker S."/>
            <person name="Voigt K."/>
        </authorList>
    </citation>
    <scope>NUCLEOTIDE SEQUENCE [LARGE SCALE GENOMIC DNA]</scope>
    <source>
        <strain evidence="1">FSU 9682</strain>
    </source>
</reference>